<dbReference type="Proteomes" id="UP001620626">
    <property type="component" value="Unassembled WGS sequence"/>
</dbReference>
<keyword evidence="1" id="KW-0732">Signal</keyword>
<evidence type="ECO:0000256" key="1">
    <source>
        <dbReference type="SAM" id="SignalP"/>
    </source>
</evidence>
<dbReference type="EMBL" id="JBICBT010001195">
    <property type="protein sequence ID" value="KAL3079121.1"/>
    <property type="molecule type" value="Genomic_DNA"/>
</dbReference>
<evidence type="ECO:0008006" key="4">
    <source>
        <dbReference type="Google" id="ProtNLM"/>
    </source>
</evidence>
<gene>
    <name evidence="2" type="ORF">niasHT_036174</name>
</gene>
<comment type="caution">
    <text evidence="2">The sequence shown here is derived from an EMBL/GenBank/DDBJ whole genome shotgun (WGS) entry which is preliminary data.</text>
</comment>
<keyword evidence="3" id="KW-1185">Reference proteome</keyword>
<reference evidence="2 3" key="1">
    <citation type="submission" date="2024-10" db="EMBL/GenBank/DDBJ databases">
        <authorList>
            <person name="Kim D."/>
        </authorList>
    </citation>
    <scope>NUCLEOTIDE SEQUENCE [LARGE SCALE GENOMIC DNA]</scope>
    <source>
        <strain evidence="2">BH-2024</strain>
    </source>
</reference>
<dbReference type="AlphaFoldDB" id="A0ABD2INR8"/>
<accession>A0ABD2INR8</accession>
<feature type="chain" id="PRO_5044857381" description="Effector protein" evidence="1">
    <location>
        <begin position="22"/>
        <end position="100"/>
    </location>
</feature>
<feature type="signal peptide" evidence="1">
    <location>
        <begin position="1"/>
        <end position="21"/>
    </location>
</feature>
<evidence type="ECO:0000313" key="2">
    <source>
        <dbReference type="EMBL" id="KAL3079121.1"/>
    </source>
</evidence>
<proteinExistence type="predicted"/>
<organism evidence="2 3">
    <name type="scientific">Heterodera trifolii</name>
    <dbReference type="NCBI Taxonomy" id="157864"/>
    <lineage>
        <taxon>Eukaryota</taxon>
        <taxon>Metazoa</taxon>
        <taxon>Ecdysozoa</taxon>
        <taxon>Nematoda</taxon>
        <taxon>Chromadorea</taxon>
        <taxon>Rhabditida</taxon>
        <taxon>Tylenchina</taxon>
        <taxon>Tylenchomorpha</taxon>
        <taxon>Tylenchoidea</taxon>
        <taxon>Heteroderidae</taxon>
        <taxon>Heteroderinae</taxon>
        <taxon>Heterodera</taxon>
    </lineage>
</organism>
<protein>
    <recommendedName>
        <fullName evidence="4">Effector protein</fullName>
    </recommendedName>
</protein>
<name>A0ABD2INR8_9BILA</name>
<evidence type="ECO:0000313" key="3">
    <source>
        <dbReference type="Proteomes" id="UP001620626"/>
    </source>
</evidence>
<sequence length="100" mass="11257">MFFKFFLLVIFLQTKFNTVLTCKSYVIDELGCAQKNSTLIPDANCDPGNHNCVACQFVFDKHCALKTRCSCYYCCEEKYAKNCPDGCYNCVTDGEGGCQI</sequence>